<dbReference type="EMBL" id="GBRH01273414">
    <property type="protein sequence ID" value="JAD24481.1"/>
    <property type="molecule type" value="Transcribed_RNA"/>
</dbReference>
<evidence type="ECO:0000313" key="1">
    <source>
        <dbReference type="EMBL" id="JAD24481.1"/>
    </source>
</evidence>
<dbReference type="AlphaFoldDB" id="A0A0A8YEG1"/>
<reference evidence="1" key="1">
    <citation type="submission" date="2014-09" db="EMBL/GenBank/DDBJ databases">
        <authorList>
            <person name="Magalhaes I.L.F."/>
            <person name="Oliveira U."/>
            <person name="Santos F.R."/>
            <person name="Vidigal T.H.D.A."/>
            <person name="Brescovit A.D."/>
            <person name="Santos A.J."/>
        </authorList>
    </citation>
    <scope>NUCLEOTIDE SEQUENCE</scope>
    <source>
        <tissue evidence="1">Shoot tissue taken approximately 20 cm above the soil surface</tissue>
    </source>
</reference>
<reference evidence="1" key="2">
    <citation type="journal article" date="2015" name="Data Brief">
        <title>Shoot transcriptome of the giant reed, Arundo donax.</title>
        <authorList>
            <person name="Barrero R.A."/>
            <person name="Guerrero F.D."/>
            <person name="Moolhuijzen P."/>
            <person name="Goolsby J.A."/>
            <person name="Tidwell J."/>
            <person name="Bellgard S.E."/>
            <person name="Bellgard M.I."/>
        </authorList>
    </citation>
    <scope>NUCLEOTIDE SEQUENCE</scope>
    <source>
        <tissue evidence="1">Shoot tissue taken approximately 20 cm above the soil surface</tissue>
    </source>
</reference>
<proteinExistence type="predicted"/>
<organism evidence="1">
    <name type="scientific">Arundo donax</name>
    <name type="common">Giant reed</name>
    <name type="synonym">Donax arundinaceus</name>
    <dbReference type="NCBI Taxonomy" id="35708"/>
    <lineage>
        <taxon>Eukaryota</taxon>
        <taxon>Viridiplantae</taxon>
        <taxon>Streptophyta</taxon>
        <taxon>Embryophyta</taxon>
        <taxon>Tracheophyta</taxon>
        <taxon>Spermatophyta</taxon>
        <taxon>Magnoliopsida</taxon>
        <taxon>Liliopsida</taxon>
        <taxon>Poales</taxon>
        <taxon>Poaceae</taxon>
        <taxon>PACMAD clade</taxon>
        <taxon>Arundinoideae</taxon>
        <taxon>Arundineae</taxon>
        <taxon>Arundo</taxon>
    </lineage>
</organism>
<name>A0A0A8YEG1_ARUDO</name>
<protein>
    <submittedName>
        <fullName evidence="1">Uncharacterized protein</fullName>
    </submittedName>
</protein>
<accession>A0A0A8YEG1</accession>
<sequence length="72" mass="8598">MVKIDVLFRGKCWLHHIPVTIEKFQHSYEKISCWMNSRFFVSRHIFCSLLKCSSESIHHVTKNISNHIINEL</sequence>